<gene>
    <name evidence="2" type="ORF">AVDCRST_MAG48-893</name>
</gene>
<dbReference type="EMBL" id="CADCTS010000128">
    <property type="protein sequence ID" value="CAA9295105.1"/>
    <property type="molecule type" value="Genomic_DNA"/>
</dbReference>
<accession>A0A6J4K3Z5</accession>
<dbReference type="InterPro" id="IPR036866">
    <property type="entry name" value="RibonucZ/Hydroxyglut_hydro"/>
</dbReference>
<evidence type="ECO:0000259" key="1">
    <source>
        <dbReference type="SMART" id="SM00849"/>
    </source>
</evidence>
<keyword evidence="2" id="KW-0378">Hydrolase</keyword>
<dbReference type="PANTHER" id="PTHR36839:SF1">
    <property type="entry name" value="METALLO-BETA-LACTAMASE FAMILY PROTEIN (AFU_ORTHOLOGUE AFUA_5G12770)"/>
    <property type="match status" value="1"/>
</dbReference>
<dbReference type="AlphaFoldDB" id="A0A6J4K3Z5"/>
<organism evidence="2">
    <name type="scientific">uncultured Friedmanniella sp</name>
    <dbReference type="NCBI Taxonomy" id="335381"/>
    <lineage>
        <taxon>Bacteria</taxon>
        <taxon>Bacillati</taxon>
        <taxon>Actinomycetota</taxon>
        <taxon>Actinomycetes</taxon>
        <taxon>Propionibacteriales</taxon>
        <taxon>Nocardioidaceae</taxon>
        <taxon>Friedmanniella</taxon>
        <taxon>environmental samples</taxon>
    </lineage>
</organism>
<reference evidence="2" key="1">
    <citation type="submission" date="2020-02" db="EMBL/GenBank/DDBJ databases">
        <authorList>
            <person name="Meier V. D."/>
        </authorList>
    </citation>
    <scope>NUCLEOTIDE SEQUENCE</scope>
    <source>
        <strain evidence="2">AVDCRST_MAG48</strain>
    </source>
</reference>
<proteinExistence type="predicted"/>
<dbReference type="SMART" id="SM00849">
    <property type="entry name" value="Lactamase_B"/>
    <property type="match status" value="1"/>
</dbReference>
<dbReference type="InterPro" id="IPR001279">
    <property type="entry name" value="Metallo-B-lactamas"/>
</dbReference>
<evidence type="ECO:0000313" key="2">
    <source>
        <dbReference type="EMBL" id="CAA9295105.1"/>
    </source>
</evidence>
<dbReference type="GO" id="GO:0016787">
    <property type="term" value="F:hydrolase activity"/>
    <property type="evidence" value="ECO:0007669"/>
    <property type="project" value="UniProtKB-KW"/>
</dbReference>
<dbReference type="Pfam" id="PF00753">
    <property type="entry name" value="Lactamase_B"/>
    <property type="match status" value="1"/>
</dbReference>
<name>A0A6J4K3Z5_9ACTN</name>
<dbReference type="Gene3D" id="3.60.15.10">
    <property type="entry name" value="Ribonuclease Z/Hydroxyacylglutathione hydrolase-like"/>
    <property type="match status" value="1"/>
</dbReference>
<feature type="domain" description="Metallo-beta-lactamase" evidence="1">
    <location>
        <begin position="75"/>
        <end position="243"/>
    </location>
</feature>
<dbReference type="SUPFAM" id="SSF56281">
    <property type="entry name" value="Metallo-hydrolase/oxidoreductase"/>
    <property type="match status" value="1"/>
</dbReference>
<dbReference type="PANTHER" id="PTHR36839">
    <property type="entry name" value="METALLO-BETA-LACTAMASE FAMILY PROTEIN (AFU_ORTHOLOGUE AFUA_5G12770)"/>
    <property type="match status" value="1"/>
</dbReference>
<protein>
    <submittedName>
        <fullName evidence="2">Hydrolase</fullName>
    </submittedName>
</protein>
<sequence length="277" mass="30061">MTVWICRTCAVEHPDTDAPPAADCAICSDERQYVRPEGQRWTTLEELRAEGHRGRVEEVEPGLVGISVEPPVGIGQRALLVRTPGGNVLWDPVGYLDDELVAQVRDLGGVAAVASSHPHMFGAQVVWSRHFDDAPVHVVAADASWVQRPDPVIRLVEETAEPVPGVRLVRIGGHFPGSAVLHLVGADGRGVLLTGDTVAATPDERWVAFLRSYPNKVPLSAAVVGRVADRVLALDFDRLYDNLGGRVRQDASSWVRRSADRVVAWTRGDFDHLTGTG</sequence>